<dbReference type="Proteomes" id="UP000193920">
    <property type="component" value="Unassembled WGS sequence"/>
</dbReference>
<reference evidence="1 2" key="1">
    <citation type="submission" date="2016-08" db="EMBL/GenBank/DDBJ databases">
        <title>A Parts List for Fungal Cellulosomes Revealed by Comparative Genomics.</title>
        <authorList>
            <consortium name="DOE Joint Genome Institute"/>
            <person name="Haitjema C.H."/>
            <person name="Gilmore S.P."/>
            <person name="Henske J.K."/>
            <person name="Solomon K.V."/>
            <person name="De Groot R."/>
            <person name="Kuo A."/>
            <person name="Mondo S.J."/>
            <person name="Salamov A.A."/>
            <person name="Labutti K."/>
            <person name="Zhao Z."/>
            <person name="Chiniquy J."/>
            <person name="Barry K."/>
            <person name="Brewer H.M."/>
            <person name="Purvine S.O."/>
            <person name="Wright A.T."/>
            <person name="Boxma B."/>
            <person name="Van Alen T."/>
            <person name="Hackstein J.H."/>
            <person name="Baker S.E."/>
            <person name="Grigoriev I.V."/>
            <person name="O'Malley M.A."/>
        </authorList>
    </citation>
    <scope>NUCLEOTIDE SEQUENCE [LARGE SCALE GENOMIC DNA]</scope>
    <source>
        <strain evidence="1 2">G1</strain>
    </source>
</reference>
<gene>
    <name evidence="1" type="ORF">LY90DRAFT_519645</name>
</gene>
<evidence type="ECO:0000313" key="1">
    <source>
        <dbReference type="EMBL" id="ORY02386.1"/>
    </source>
</evidence>
<evidence type="ECO:0000313" key="2">
    <source>
        <dbReference type="Proteomes" id="UP000193920"/>
    </source>
</evidence>
<keyword evidence="2" id="KW-1185">Reference proteome</keyword>
<comment type="caution">
    <text evidence="1">The sequence shown here is derived from an EMBL/GenBank/DDBJ whole genome shotgun (WGS) entry which is preliminary data.</text>
</comment>
<dbReference type="AlphaFoldDB" id="A0A1Y1YWS1"/>
<name>A0A1Y1YWS1_9FUNG</name>
<proteinExistence type="predicted"/>
<protein>
    <submittedName>
        <fullName evidence="1">Uncharacterized protein</fullName>
    </submittedName>
</protein>
<sequence>MGFICPEYSTIRSQIIRNINKQFSPNIKSFDDIPIESKYYKTKRNHLTNNASESYNSYLNNIFPNKPLFYKLICILKEEENLSYNDYQRRTKGTWKKKQKIFSATNEVKILIENYKIKEINLFYNGCNRNELVKLWKDCLIDLNDISINLK</sequence>
<dbReference type="EMBL" id="MCOG01000490">
    <property type="protein sequence ID" value="ORY02386.1"/>
    <property type="molecule type" value="Genomic_DNA"/>
</dbReference>
<accession>A0A1Y1YWS1</accession>
<organism evidence="1 2">
    <name type="scientific">Neocallimastix californiae</name>
    <dbReference type="NCBI Taxonomy" id="1754190"/>
    <lineage>
        <taxon>Eukaryota</taxon>
        <taxon>Fungi</taxon>
        <taxon>Fungi incertae sedis</taxon>
        <taxon>Chytridiomycota</taxon>
        <taxon>Chytridiomycota incertae sedis</taxon>
        <taxon>Neocallimastigomycetes</taxon>
        <taxon>Neocallimastigales</taxon>
        <taxon>Neocallimastigaceae</taxon>
        <taxon>Neocallimastix</taxon>
    </lineage>
</organism>